<dbReference type="SUPFAM" id="SSF51261">
    <property type="entry name" value="Duplicated hybrid motif"/>
    <property type="match status" value="1"/>
</dbReference>
<dbReference type="EC" id="3.4.-.-" evidence="2"/>
<dbReference type="Gene3D" id="2.70.70.10">
    <property type="entry name" value="Glucose Permease (Domain IIA)"/>
    <property type="match status" value="1"/>
</dbReference>
<dbReference type="PANTHER" id="PTHR21666">
    <property type="entry name" value="PEPTIDASE-RELATED"/>
    <property type="match status" value="1"/>
</dbReference>
<dbReference type="InterPro" id="IPR050570">
    <property type="entry name" value="Cell_wall_metabolism_enzyme"/>
</dbReference>
<dbReference type="RefSeq" id="WP_336402636.1">
    <property type="nucleotide sequence ID" value="NZ_JBAPLU010000002.1"/>
</dbReference>
<dbReference type="InterPro" id="IPR016047">
    <property type="entry name" value="M23ase_b-sheet_dom"/>
</dbReference>
<evidence type="ECO:0000313" key="2">
    <source>
        <dbReference type="EMBL" id="MEI4270490.1"/>
    </source>
</evidence>
<reference evidence="2 3" key="1">
    <citation type="submission" date="2024-03" db="EMBL/GenBank/DDBJ databases">
        <title>Draft genome sequence of Klenkia sp. LSe6-5.</title>
        <authorList>
            <person name="Duangmal K."/>
            <person name="Chantavorakit T."/>
        </authorList>
    </citation>
    <scope>NUCLEOTIDE SEQUENCE [LARGE SCALE GENOMIC DNA]</scope>
    <source>
        <strain evidence="2 3">LSe6-5</strain>
    </source>
</reference>
<comment type="caution">
    <text evidence="2">The sequence shown here is derived from an EMBL/GenBank/DDBJ whole genome shotgun (WGS) entry which is preliminary data.</text>
</comment>
<dbReference type="InterPro" id="IPR011055">
    <property type="entry name" value="Dup_hybrid_motif"/>
</dbReference>
<evidence type="ECO:0000313" key="3">
    <source>
        <dbReference type="Proteomes" id="UP001361570"/>
    </source>
</evidence>
<name>A0ABU8DNS0_9ACTN</name>
<dbReference type="Pfam" id="PF01551">
    <property type="entry name" value="Peptidase_M23"/>
    <property type="match status" value="1"/>
</dbReference>
<keyword evidence="3" id="KW-1185">Reference proteome</keyword>
<feature type="domain" description="M23ase beta-sheet core" evidence="1">
    <location>
        <begin position="111"/>
        <end position="208"/>
    </location>
</feature>
<keyword evidence="2" id="KW-0378">Hydrolase</keyword>
<dbReference type="CDD" id="cd12797">
    <property type="entry name" value="M23_peptidase"/>
    <property type="match status" value="1"/>
</dbReference>
<dbReference type="Proteomes" id="UP001361570">
    <property type="component" value="Unassembled WGS sequence"/>
</dbReference>
<dbReference type="GO" id="GO:0016787">
    <property type="term" value="F:hydrolase activity"/>
    <property type="evidence" value="ECO:0007669"/>
    <property type="project" value="UniProtKB-KW"/>
</dbReference>
<evidence type="ECO:0000259" key="1">
    <source>
        <dbReference type="Pfam" id="PF01551"/>
    </source>
</evidence>
<dbReference type="EMBL" id="JBAPLU010000002">
    <property type="protein sequence ID" value="MEI4270490.1"/>
    <property type="molecule type" value="Genomic_DNA"/>
</dbReference>
<accession>A0ABU8DNS0</accession>
<dbReference type="PANTHER" id="PTHR21666:SF270">
    <property type="entry name" value="MUREIN HYDROLASE ACTIVATOR ENVC"/>
    <property type="match status" value="1"/>
</dbReference>
<sequence>MALLVALVLGGVLAGVVGLPAPAPAVATPDAGVAEALQASENAAFAEEAEALPQMAITEAQAQERLAEVAASRAARDAAAAAAAEAARPQVVAPVDGARMTTCFCMRWGTMHWGIDLAAPMLTPEYAVEDGVVLRAGSASGYGQAVYILGVSGDVTVYGHMEEIEVSAGDTVEAGQTIALLGSRGQSTGPHLHFEVHSGGLDGQPVDPVEWLADRGVEL</sequence>
<gene>
    <name evidence="2" type="ORF">TEK04_02035</name>
</gene>
<organism evidence="2 3">
    <name type="scientific">Klenkia sesuvii</name>
    <dbReference type="NCBI Taxonomy" id="3103137"/>
    <lineage>
        <taxon>Bacteria</taxon>
        <taxon>Bacillati</taxon>
        <taxon>Actinomycetota</taxon>
        <taxon>Actinomycetes</taxon>
        <taxon>Geodermatophilales</taxon>
        <taxon>Geodermatophilaceae</taxon>
        <taxon>Klenkia</taxon>
    </lineage>
</organism>
<proteinExistence type="predicted"/>
<protein>
    <submittedName>
        <fullName evidence="2">M23 family metallopeptidase</fullName>
        <ecNumber evidence="2">3.4.-.-</ecNumber>
    </submittedName>
</protein>